<dbReference type="NCBIfam" id="TIGR01120">
    <property type="entry name" value="rpiB"/>
    <property type="match status" value="1"/>
</dbReference>
<organism evidence="3 4">
    <name type="scientific">Eiseniibacteriota bacterium</name>
    <dbReference type="NCBI Taxonomy" id="2212470"/>
    <lineage>
        <taxon>Bacteria</taxon>
        <taxon>Candidatus Eiseniibacteriota</taxon>
    </lineage>
</organism>
<sequence>MTAPSDKARIEIGADHRGFDLKARMIRWLTEHGYQVTDRGCDSTDSCDYPDHAYAVARGVAGNLGTLGILICSNGIGMTMAANKVPGVRAALCTSVAMADQSRRHNDANVLALGSDNVSADENMRILEAWLAASFEGGRHTRRVTKMSEGECPAPKGQ</sequence>
<dbReference type="NCBIfam" id="TIGR00689">
    <property type="entry name" value="rpiB_lacA_lacB"/>
    <property type="match status" value="1"/>
</dbReference>
<evidence type="ECO:0000313" key="4">
    <source>
        <dbReference type="Proteomes" id="UP001593833"/>
    </source>
</evidence>
<dbReference type="Pfam" id="PF02502">
    <property type="entry name" value="LacAB_rpiB"/>
    <property type="match status" value="1"/>
</dbReference>
<dbReference type="Proteomes" id="UP001593833">
    <property type="component" value="Unassembled WGS sequence"/>
</dbReference>
<gene>
    <name evidence="3" type="primary">rpiB</name>
    <name evidence="3" type="ORF">ACFL6M_02365</name>
</gene>
<comment type="similarity">
    <text evidence="1">Belongs to the LacAB/RpiB family.</text>
</comment>
<reference evidence="3 4" key="1">
    <citation type="submission" date="2024-09" db="EMBL/GenBank/DDBJ databases">
        <authorList>
            <person name="D'Angelo T."/>
        </authorList>
    </citation>
    <scope>NUCLEOTIDE SEQUENCE [LARGE SCALE GENOMIC DNA]</scope>
    <source>
        <strain evidence="3">SAG AM-320-E07</strain>
    </source>
</reference>
<keyword evidence="2 3" id="KW-0413">Isomerase</keyword>
<dbReference type="EC" id="5.3.1.6" evidence="3"/>
<comment type="caution">
    <text evidence="3">The sequence shown here is derived from an EMBL/GenBank/DDBJ whole genome shotgun (WGS) entry which is preliminary data.</text>
</comment>
<dbReference type="InterPro" id="IPR003500">
    <property type="entry name" value="RpiB_LacA_LacB"/>
</dbReference>
<name>A0ABV6YJA5_UNCEI</name>
<dbReference type="NCBIfam" id="NF004051">
    <property type="entry name" value="PRK05571.1"/>
    <property type="match status" value="1"/>
</dbReference>
<dbReference type="InterPro" id="IPR036569">
    <property type="entry name" value="RpiB_LacA_LacB_sf"/>
</dbReference>
<dbReference type="InterPro" id="IPR004785">
    <property type="entry name" value="RpiB"/>
</dbReference>
<evidence type="ECO:0000313" key="3">
    <source>
        <dbReference type="EMBL" id="MFC1572420.1"/>
    </source>
</evidence>
<dbReference type="PANTHER" id="PTHR30345:SF0">
    <property type="entry name" value="DNA DAMAGE-REPAIR_TOLERATION PROTEIN DRT102"/>
    <property type="match status" value="1"/>
</dbReference>
<dbReference type="SUPFAM" id="SSF89623">
    <property type="entry name" value="Ribose/Galactose isomerase RpiB/AlsB"/>
    <property type="match status" value="1"/>
</dbReference>
<proteinExistence type="inferred from homology"/>
<protein>
    <submittedName>
        <fullName evidence="3">Ribose 5-phosphate isomerase B</fullName>
        <ecNumber evidence="3">5.3.1.6</ecNumber>
    </submittedName>
</protein>
<evidence type="ECO:0000256" key="1">
    <source>
        <dbReference type="ARBA" id="ARBA00008754"/>
    </source>
</evidence>
<dbReference type="PANTHER" id="PTHR30345">
    <property type="entry name" value="RIBOSE-5-PHOSPHATE ISOMERASE B"/>
    <property type="match status" value="1"/>
</dbReference>
<keyword evidence="4" id="KW-1185">Reference proteome</keyword>
<dbReference type="GO" id="GO:0004751">
    <property type="term" value="F:ribose-5-phosphate isomerase activity"/>
    <property type="evidence" value="ECO:0007669"/>
    <property type="project" value="UniProtKB-EC"/>
</dbReference>
<accession>A0ABV6YJA5</accession>
<dbReference type="EMBL" id="JBHPKH010000015">
    <property type="protein sequence ID" value="MFC1572420.1"/>
    <property type="molecule type" value="Genomic_DNA"/>
</dbReference>
<evidence type="ECO:0000256" key="2">
    <source>
        <dbReference type="ARBA" id="ARBA00023235"/>
    </source>
</evidence>
<dbReference type="Gene3D" id="3.40.1400.10">
    <property type="entry name" value="Sugar-phosphate isomerase, RpiB/LacA/LacB"/>
    <property type="match status" value="1"/>
</dbReference>
<dbReference type="PIRSF" id="PIRSF005384">
    <property type="entry name" value="RpiB_LacA_B"/>
    <property type="match status" value="1"/>
</dbReference>